<name>A0A0A9W1D9_LYGHE</name>
<reference evidence="2" key="2">
    <citation type="submission" date="2014-07" db="EMBL/GenBank/DDBJ databases">
        <authorList>
            <person name="Hull J."/>
        </authorList>
    </citation>
    <scope>NUCLEOTIDE SEQUENCE</scope>
</reference>
<dbReference type="PROSITE" id="PS50879">
    <property type="entry name" value="RNASE_H_1"/>
    <property type="match status" value="1"/>
</dbReference>
<gene>
    <name evidence="2" type="primary">rep_4</name>
    <name evidence="2" type="ORF">CM83_5147</name>
</gene>
<sequence length="115" mass="12416">MTADHYLDLLQPGNKDDYMPVELRAIALETIATRFPLHSWLHVFTDGSAAGANRNAGARVYCSAFQICCPVGRLATNFDGEIRAILLALERITAVEAPNIAMLVDSQAAILAVTS</sequence>
<dbReference type="InterPro" id="IPR012337">
    <property type="entry name" value="RNaseH-like_sf"/>
</dbReference>
<dbReference type="AlphaFoldDB" id="A0A0A9W1D9"/>
<feature type="domain" description="RNase H type-1" evidence="1">
    <location>
        <begin position="37"/>
        <end position="115"/>
    </location>
</feature>
<organism evidence="2">
    <name type="scientific">Lygus hesperus</name>
    <name type="common">Western plant bug</name>
    <dbReference type="NCBI Taxonomy" id="30085"/>
    <lineage>
        <taxon>Eukaryota</taxon>
        <taxon>Metazoa</taxon>
        <taxon>Ecdysozoa</taxon>
        <taxon>Arthropoda</taxon>
        <taxon>Hexapoda</taxon>
        <taxon>Insecta</taxon>
        <taxon>Pterygota</taxon>
        <taxon>Neoptera</taxon>
        <taxon>Paraneoptera</taxon>
        <taxon>Hemiptera</taxon>
        <taxon>Heteroptera</taxon>
        <taxon>Panheteroptera</taxon>
        <taxon>Cimicomorpha</taxon>
        <taxon>Miridae</taxon>
        <taxon>Mirini</taxon>
        <taxon>Lygus</taxon>
    </lineage>
</organism>
<reference evidence="2" key="1">
    <citation type="journal article" date="2014" name="PLoS ONE">
        <title>Transcriptome-Based Identification of ABC Transporters in the Western Tarnished Plant Bug Lygus hesperus.</title>
        <authorList>
            <person name="Hull J.J."/>
            <person name="Chaney K."/>
            <person name="Geib S.M."/>
            <person name="Fabrick J.A."/>
            <person name="Brent C.S."/>
            <person name="Walsh D."/>
            <person name="Lavine L.C."/>
        </authorList>
    </citation>
    <scope>NUCLEOTIDE SEQUENCE</scope>
</reference>
<dbReference type="SUPFAM" id="SSF53098">
    <property type="entry name" value="Ribonuclease H-like"/>
    <property type="match status" value="1"/>
</dbReference>
<dbReference type="InterPro" id="IPR036397">
    <property type="entry name" value="RNaseH_sf"/>
</dbReference>
<dbReference type="EMBL" id="GBHO01041342">
    <property type="protein sequence ID" value="JAG02262.1"/>
    <property type="molecule type" value="Transcribed_RNA"/>
</dbReference>
<protein>
    <submittedName>
        <fullName evidence="2">Replicase large subunit</fullName>
    </submittedName>
</protein>
<accession>A0A0A9W1D9</accession>
<dbReference type="GO" id="GO:0004523">
    <property type="term" value="F:RNA-DNA hybrid ribonuclease activity"/>
    <property type="evidence" value="ECO:0007669"/>
    <property type="project" value="InterPro"/>
</dbReference>
<feature type="non-terminal residue" evidence="2">
    <location>
        <position position="115"/>
    </location>
</feature>
<evidence type="ECO:0000313" key="2">
    <source>
        <dbReference type="EMBL" id="JAG02262.1"/>
    </source>
</evidence>
<dbReference type="GO" id="GO:0003676">
    <property type="term" value="F:nucleic acid binding"/>
    <property type="evidence" value="ECO:0007669"/>
    <property type="project" value="InterPro"/>
</dbReference>
<dbReference type="InterPro" id="IPR002156">
    <property type="entry name" value="RNaseH_domain"/>
</dbReference>
<proteinExistence type="predicted"/>
<evidence type="ECO:0000259" key="1">
    <source>
        <dbReference type="PROSITE" id="PS50879"/>
    </source>
</evidence>
<dbReference type="Gene3D" id="3.30.420.10">
    <property type="entry name" value="Ribonuclease H-like superfamily/Ribonuclease H"/>
    <property type="match status" value="1"/>
</dbReference>